<dbReference type="STRING" id="1429867.A0A0G4PJF5"/>
<sequence>MNSALRVIGPSSRITSICNQIAGFAEYRNAFANVDLNLKHGGGKGWEQVFQLNSYHVPINDEAFGADGEEF</sequence>
<reference evidence="1 2" key="1">
    <citation type="journal article" date="2014" name="Nat. Commun.">
        <title>Multiple recent horizontal transfers of a large genomic region in cheese making fungi.</title>
        <authorList>
            <person name="Cheeseman K."/>
            <person name="Ropars J."/>
            <person name="Renault P."/>
            <person name="Dupont J."/>
            <person name="Gouzy J."/>
            <person name="Branca A."/>
            <person name="Abraham A.L."/>
            <person name="Ceppi M."/>
            <person name="Conseiller E."/>
            <person name="Debuchy R."/>
            <person name="Malagnac F."/>
            <person name="Goarin A."/>
            <person name="Silar P."/>
            <person name="Lacoste S."/>
            <person name="Sallet E."/>
            <person name="Bensimon A."/>
            <person name="Giraud T."/>
            <person name="Brygoo Y."/>
        </authorList>
    </citation>
    <scope>NUCLEOTIDE SEQUENCE [LARGE SCALE GENOMIC DNA]</scope>
    <source>
        <strain evidence="2">FM 013</strain>
    </source>
</reference>
<name>A0A0G4PJF5_PENC3</name>
<organism evidence="1 2">
    <name type="scientific">Penicillium camemberti (strain FM 013)</name>
    <dbReference type="NCBI Taxonomy" id="1429867"/>
    <lineage>
        <taxon>Eukaryota</taxon>
        <taxon>Fungi</taxon>
        <taxon>Dikarya</taxon>
        <taxon>Ascomycota</taxon>
        <taxon>Pezizomycotina</taxon>
        <taxon>Eurotiomycetes</taxon>
        <taxon>Eurotiomycetidae</taxon>
        <taxon>Eurotiales</taxon>
        <taxon>Aspergillaceae</taxon>
        <taxon>Penicillium</taxon>
    </lineage>
</organism>
<dbReference type="EMBL" id="HG793151">
    <property type="protein sequence ID" value="CRL26542.1"/>
    <property type="molecule type" value="Genomic_DNA"/>
</dbReference>
<proteinExistence type="predicted"/>
<keyword evidence="2" id="KW-1185">Reference proteome</keyword>
<gene>
    <name evidence="1" type="ORF">PCAMFM013_S018g000235</name>
</gene>
<evidence type="ECO:0000313" key="2">
    <source>
        <dbReference type="Proteomes" id="UP000053732"/>
    </source>
</evidence>
<accession>A0A0G4PJF5</accession>
<evidence type="ECO:0000313" key="1">
    <source>
        <dbReference type="EMBL" id="CRL26542.1"/>
    </source>
</evidence>
<protein>
    <submittedName>
        <fullName evidence="1">Str. FM013</fullName>
    </submittedName>
</protein>
<dbReference type="AlphaFoldDB" id="A0A0G4PJF5"/>
<dbReference type="Proteomes" id="UP000053732">
    <property type="component" value="Unassembled WGS sequence"/>
</dbReference>